<dbReference type="PIRSF" id="PIRSF006648">
    <property type="entry name" value="DrrB"/>
    <property type="match status" value="1"/>
</dbReference>
<keyword evidence="2 5" id="KW-0812">Transmembrane</keyword>
<dbReference type="PANTHER" id="PTHR43229:SF2">
    <property type="entry name" value="NODULATION PROTEIN J"/>
    <property type="match status" value="1"/>
</dbReference>
<dbReference type="PANTHER" id="PTHR43229">
    <property type="entry name" value="NODULATION PROTEIN J"/>
    <property type="match status" value="1"/>
</dbReference>
<dbReference type="Proteomes" id="UP000000771">
    <property type="component" value="Chromosome"/>
</dbReference>
<dbReference type="GO" id="GO:0043190">
    <property type="term" value="C:ATP-binding cassette (ABC) transporter complex"/>
    <property type="evidence" value="ECO:0007669"/>
    <property type="project" value="InterPro"/>
</dbReference>
<feature type="transmembrane region" description="Helical" evidence="5">
    <location>
        <begin position="25"/>
        <end position="48"/>
    </location>
</feature>
<reference evidence="7 8" key="1">
    <citation type="journal article" date="2009" name="Stand. Genomic Sci.">
        <title>Complete genome sequence of Acidimicrobium ferrooxidans type strain (ICP).</title>
        <authorList>
            <person name="Clum A."/>
            <person name="Nolan M."/>
            <person name="Lang E."/>
            <person name="Glavina Del Rio T."/>
            <person name="Tice H."/>
            <person name="Copeland A."/>
            <person name="Cheng J.F."/>
            <person name="Lucas S."/>
            <person name="Chen F."/>
            <person name="Bruce D."/>
            <person name="Goodwin L."/>
            <person name="Pitluck S."/>
            <person name="Ivanova N."/>
            <person name="Mavrommatis K."/>
            <person name="Mikhailova N."/>
            <person name="Pati A."/>
            <person name="Chen A."/>
            <person name="Palaniappan K."/>
            <person name="Goker M."/>
            <person name="Spring S."/>
            <person name="Land M."/>
            <person name="Hauser L."/>
            <person name="Chang Y.J."/>
            <person name="Jeffries C.C."/>
            <person name="Chain P."/>
            <person name="Bristow J."/>
            <person name="Eisen J.A."/>
            <person name="Markowitz V."/>
            <person name="Hugenholtz P."/>
            <person name="Kyrpides N.C."/>
            <person name="Klenk H.P."/>
            <person name="Lapidus A."/>
        </authorList>
    </citation>
    <scope>NUCLEOTIDE SEQUENCE [LARGE SCALE GENOMIC DNA]</scope>
    <source>
        <strain evidence="8">DSM 10331 / JCM 15462 / NBRC 103882 / ICP</strain>
    </source>
</reference>
<dbReference type="PROSITE" id="PS51012">
    <property type="entry name" value="ABC_TM2"/>
    <property type="match status" value="1"/>
</dbReference>
<evidence type="ECO:0000256" key="5">
    <source>
        <dbReference type="RuleBase" id="RU361157"/>
    </source>
</evidence>
<dbReference type="HOGENOM" id="CLU_039483_2_3_11"/>
<proteinExistence type="inferred from homology"/>
<dbReference type="PRINTS" id="PR00164">
    <property type="entry name" value="ABC2TRNSPORT"/>
</dbReference>
<evidence type="ECO:0000313" key="7">
    <source>
        <dbReference type="EMBL" id="ACU53269.1"/>
    </source>
</evidence>
<keyword evidence="5" id="KW-1003">Cell membrane</keyword>
<evidence type="ECO:0000259" key="6">
    <source>
        <dbReference type="PROSITE" id="PS51012"/>
    </source>
</evidence>
<feature type="transmembrane region" description="Helical" evidence="5">
    <location>
        <begin position="60"/>
        <end position="83"/>
    </location>
</feature>
<keyword evidence="3 5" id="KW-1133">Transmembrane helix</keyword>
<evidence type="ECO:0000313" key="8">
    <source>
        <dbReference type="Proteomes" id="UP000000771"/>
    </source>
</evidence>
<feature type="transmembrane region" description="Helical" evidence="5">
    <location>
        <begin position="248"/>
        <end position="266"/>
    </location>
</feature>
<comment type="subcellular location">
    <subcellularLocation>
        <location evidence="5">Cell membrane</location>
        <topology evidence="5">Multi-pass membrane protein</topology>
    </subcellularLocation>
    <subcellularLocation>
        <location evidence="1">Membrane</location>
        <topology evidence="1">Multi-pass membrane protein</topology>
    </subcellularLocation>
</comment>
<accession>C7M2M5</accession>
<name>C7M2M5_ACIFD</name>
<organism evidence="7 8">
    <name type="scientific">Acidimicrobium ferrooxidans (strain DSM 10331 / JCM 15462 / NBRC 103882 / ICP)</name>
    <dbReference type="NCBI Taxonomy" id="525909"/>
    <lineage>
        <taxon>Bacteria</taxon>
        <taxon>Bacillati</taxon>
        <taxon>Actinomycetota</taxon>
        <taxon>Acidimicrobiia</taxon>
        <taxon>Acidimicrobiales</taxon>
        <taxon>Acidimicrobiaceae</taxon>
        <taxon>Acidimicrobium</taxon>
    </lineage>
</organism>
<keyword evidence="4 5" id="KW-0472">Membrane</keyword>
<dbReference type="eggNOG" id="COG0842">
    <property type="taxonomic scope" value="Bacteria"/>
</dbReference>
<keyword evidence="5" id="KW-0813">Transport</keyword>
<dbReference type="Pfam" id="PF01061">
    <property type="entry name" value="ABC2_membrane"/>
    <property type="match status" value="1"/>
</dbReference>
<keyword evidence="8" id="KW-1185">Reference proteome</keyword>
<evidence type="ECO:0000256" key="1">
    <source>
        <dbReference type="ARBA" id="ARBA00004141"/>
    </source>
</evidence>
<feature type="domain" description="ABC transmembrane type-2" evidence="6">
    <location>
        <begin position="25"/>
        <end position="269"/>
    </location>
</feature>
<dbReference type="GO" id="GO:0140359">
    <property type="term" value="F:ABC-type transporter activity"/>
    <property type="evidence" value="ECO:0007669"/>
    <property type="project" value="InterPro"/>
</dbReference>
<gene>
    <name evidence="7" type="ordered locus">Afer_0300</name>
</gene>
<dbReference type="InterPro" id="IPR000412">
    <property type="entry name" value="ABC_2_transport"/>
</dbReference>
<dbReference type="EMBL" id="CP001631">
    <property type="protein sequence ID" value="ACU53269.1"/>
    <property type="molecule type" value="Genomic_DNA"/>
</dbReference>
<evidence type="ECO:0000256" key="2">
    <source>
        <dbReference type="ARBA" id="ARBA00022692"/>
    </source>
</evidence>
<dbReference type="RefSeq" id="WP_015797772.1">
    <property type="nucleotide sequence ID" value="NC_013124.1"/>
</dbReference>
<protein>
    <recommendedName>
        <fullName evidence="5">Transport permease protein</fullName>
    </recommendedName>
</protein>
<feature type="transmembrane region" description="Helical" evidence="5">
    <location>
        <begin position="172"/>
        <end position="191"/>
    </location>
</feature>
<feature type="transmembrane region" description="Helical" evidence="5">
    <location>
        <begin position="136"/>
        <end position="160"/>
    </location>
</feature>
<dbReference type="InterPro" id="IPR013525">
    <property type="entry name" value="ABC2_TM"/>
</dbReference>
<dbReference type="InterPro" id="IPR051784">
    <property type="entry name" value="Nod_factor_ABC_transporter"/>
</dbReference>
<dbReference type="KEGG" id="afo:Afer_0300"/>
<evidence type="ECO:0000256" key="3">
    <source>
        <dbReference type="ARBA" id="ARBA00022989"/>
    </source>
</evidence>
<evidence type="ECO:0000256" key="4">
    <source>
        <dbReference type="ARBA" id="ARBA00023136"/>
    </source>
</evidence>
<dbReference type="InterPro" id="IPR047817">
    <property type="entry name" value="ABC2_TM_bact-type"/>
</dbReference>
<dbReference type="AlphaFoldDB" id="C7M2M5"/>
<feature type="transmembrane region" description="Helical" evidence="5">
    <location>
        <begin position="104"/>
        <end position="130"/>
    </location>
</feature>
<sequence length="270" mass="29441">MGGSPLRAVRIVWKRELIRFARNRLRIITSLVQPVLFLFVLGTGLSGIVVSSAHFNFRTFMFPGVIAMTILFTSIFSAISIVWDREFGFLREMLVAPVSRWSLVLGKALGGATVATIQGAIMLVLAGAVGVPYRPLLLLTMLGEMGLTAFALTSFGVLVASRIAQVESFQMVTQFIVLPMFFLSGAVFPTGDLPTWLKVLTRFDPLSYAVDPLRRAVFEYVSVPAPLARILGAGITWGSYRLPTLLEVGLVALAAVSLLGVAIWQFSRTD</sequence>
<comment type="similarity">
    <text evidence="5">Belongs to the ABC-2 integral membrane protein family.</text>
</comment>
<dbReference type="OrthoDB" id="9255971at2"/>
<dbReference type="STRING" id="525909.Afer_0300"/>